<evidence type="ECO:0000256" key="9">
    <source>
        <dbReference type="ARBA" id="ARBA00049940"/>
    </source>
</evidence>
<evidence type="ECO:0000256" key="2">
    <source>
        <dbReference type="ARBA" id="ARBA00022475"/>
    </source>
</evidence>
<dbReference type="AlphaFoldDB" id="A0A5J6L6V2"/>
<keyword evidence="10" id="KW-0479">Metal-binding</keyword>
<accession>A0A5J6L6V2</accession>
<keyword evidence="10" id="KW-0813">Transport</keyword>
<keyword evidence="5 10" id="KW-0472">Membrane</keyword>
<dbReference type="Pfam" id="PF02537">
    <property type="entry name" value="CRCB"/>
    <property type="match status" value="1"/>
</dbReference>
<feature type="transmembrane region" description="Helical" evidence="10">
    <location>
        <begin position="54"/>
        <end position="75"/>
    </location>
</feature>
<proteinExistence type="inferred from homology"/>
<keyword evidence="2 10" id="KW-1003">Cell membrane</keyword>
<sequence length="155" mass="16114">MTVVEHARDTTHPIPRPAYAQPKLIAFVFLGGALGASARLGLTLAMPSDAGDDWPVLIANLVGAFLLGLLLTGLASRKPETPGRRDFRLFAGTGFMGGFTTYSSLATNTAELFESDVLGAVLYSLGTLLGGIAAAAVGIWLAGLVWRPRDGKAAS</sequence>
<dbReference type="GO" id="GO:0062054">
    <property type="term" value="F:fluoride channel activity"/>
    <property type="evidence" value="ECO:0007669"/>
    <property type="project" value="UniProtKB-UniRule"/>
</dbReference>
<dbReference type="Proteomes" id="UP000325516">
    <property type="component" value="Chromosome"/>
</dbReference>
<evidence type="ECO:0000313" key="11">
    <source>
        <dbReference type="EMBL" id="QEW04141.1"/>
    </source>
</evidence>
<organism evidence="11 12">
    <name type="scientific">Microbacterium lushaniae</name>
    <dbReference type="NCBI Taxonomy" id="2614639"/>
    <lineage>
        <taxon>Bacteria</taxon>
        <taxon>Bacillati</taxon>
        <taxon>Actinomycetota</taxon>
        <taxon>Actinomycetes</taxon>
        <taxon>Micrococcales</taxon>
        <taxon>Microbacteriaceae</taxon>
        <taxon>Microbacterium</taxon>
    </lineage>
</organism>
<feature type="transmembrane region" description="Helical" evidence="10">
    <location>
        <begin position="87"/>
        <end position="105"/>
    </location>
</feature>
<evidence type="ECO:0000313" key="12">
    <source>
        <dbReference type="Proteomes" id="UP000325516"/>
    </source>
</evidence>
<comment type="similarity">
    <text evidence="7 10">Belongs to the fluoride channel Fluc/FEX (TC 1.A.43) family.</text>
</comment>
<dbReference type="KEGG" id="mlz:F6J85_14295"/>
<evidence type="ECO:0000256" key="10">
    <source>
        <dbReference type="HAMAP-Rule" id="MF_00454"/>
    </source>
</evidence>
<evidence type="ECO:0000256" key="7">
    <source>
        <dbReference type="ARBA" id="ARBA00035120"/>
    </source>
</evidence>
<evidence type="ECO:0000256" key="1">
    <source>
        <dbReference type="ARBA" id="ARBA00004651"/>
    </source>
</evidence>
<keyword evidence="6 10" id="KW-0407">Ion channel</keyword>
<comment type="catalytic activity">
    <reaction evidence="8">
        <text>fluoride(in) = fluoride(out)</text>
        <dbReference type="Rhea" id="RHEA:76159"/>
        <dbReference type="ChEBI" id="CHEBI:17051"/>
    </reaction>
    <physiologicalReaction direction="left-to-right" evidence="8">
        <dbReference type="Rhea" id="RHEA:76160"/>
    </physiologicalReaction>
</comment>
<name>A0A5J6L6V2_9MICO</name>
<dbReference type="HAMAP" id="MF_00454">
    <property type="entry name" value="FluC"/>
    <property type="match status" value="1"/>
</dbReference>
<dbReference type="RefSeq" id="WP_150925995.1">
    <property type="nucleotide sequence ID" value="NZ_CP044232.1"/>
</dbReference>
<keyword evidence="4 10" id="KW-1133">Transmembrane helix</keyword>
<reference evidence="12" key="1">
    <citation type="submission" date="2019-09" db="EMBL/GenBank/DDBJ databases">
        <title>Mumia zhuanghuii sp. nov. isolated from the intestinal contents of plateau pika (Ochotona curzoniae) in the Qinghai-Tibet plateau of China.</title>
        <authorList>
            <person name="Tian Z."/>
        </authorList>
    </citation>
    <scope>NUCLEOTIDE SEQUENCE [LARGE SCALE GENOMIC DNA]</scope>
    <source>
        <strain evidence="12">L-031</strain>
    </source>
</reference>
<keyword evidence="3 10" id="KW-0812">Transmembrane</keyword>
<dbReference type="GO" id="GO:0005886">
    <property type="term" value="C:plasma membrane"/>
    <property type="evidence" value="ECO:0007669"/>
    <property type="project" value="UniProtKB-SubCell"/>
</dbReference>
<dbReference type="GO" id="GO:0046872">
    <property type="term" value="F:metal ion binding"/>
    <property type="evidence" value="ECO:0007669"/>
    <property type="project" value="UniProtKB-KW"/>
</dbReference>
<dbReference type="PANTHER" id="PTHR28259">
    <property type="entry name" value="FLUORIDE EXPORT PROTEIN 1-RELATED"/>
    <property type="match status" value="1"/>
</dbReference>
<evidence type="ECO:0000256" key="4">
    <source>
        <dbReference type="ARBA" id="ARBA00022989"/>
    </source>
</evidence>
<dbReference type="GO" id="GO:0140114">
    <property type="term" value="P:cellular detoxification of fluoride"/>
    <property type="evidence" value="ECO:0007669"/>
    <property type="project" value="UniProtKB-UniRule"/>
</dbReference>
<evidence type="ECO:0000256" key="3">
    <source>
        <dbReference type="ARBA" id="ARBA00022692"/>
    </source>
</evidence>
<protein>
    <recommendedName>
        <fullName evidence="10">Fluoride-specific ion channel FluC</fullName>
    </recommendedName>
</protein>
<dbReference type="EMBL" id="CP044232">
    <property type="protein sequence ID" value="QEW04141.1"/>
    <property type="molecule type" value="Genomic_DNA"/>
</dbReference>
<keyword evidence="10" id="KW-0915">Sodium</keyword>
<comment type="subcellular location">
    <subcellularLocation>
        <location evidence="1 10">Cell membrane</location>
        <topology evidence="1 10">Multi-pass membrane protein</topology>
    </subcellularLocation>
</comment>
<feature type="transmembrane region" description="Helical" evidence="10">
    <location>
        <begin position="117"/>
        <end position="146"/>
    </location>
</feature>
<comment type="activity regulation">
    <text evidence="10">Na(+) is not transported, but it plays an essential structural role and its presence is essential for fluoride channel function.</text>
</comment>
<feature type="binding site" evidence="10">
    <location>
        <position position="100"/>
    </location>
    <ligand>
        <name>Na(+)</name>
        <dbReference type="ChEBI" id="CHEBI:29101"/>
        <note>structural</note>
    </ligand>
</feature>
<dbReference type="InterPro" id="IPR003691">
    <property type="entry name" value="FluC"/>
</dbReference>
<gene>
    <name evidence="10" type="primary">fluC</name>
    <name evidence="10" type="synonym">crcB</name>
    <name evidence="11" type="ORF">F6J85_14295</name>
</gene>
<evidence type="ECO:0000256" key="6">
    <source>
        <dbReference type="ARBA" id="ARBA00023303"/>
    </source>
</evidence>
<keyword evidence="10" id="KW-0406">Ion transport</keyword>
<dbReference type="PANTHER" id="PTHR28259:SF1">
    <property type="entry name" value="FLUORIDE EXPORT PROTEIN 1-RELATED"/>
    <property type="match status" value="1"/>
</dbReference>
<evidence type="ECO:0000256" key="8">
    <source>
        <dbReference type="ARBA" id="ARBA00035585"/>
    </source>
</evidence>
<feature type="binding site" evidence="10">
    <location>
        <position position="97"/>
    </location>
    <ligand>
        <name>Na(+)</name>
        <dbReference type="ChEBI" id="CHEBI:29101"/>
        <note>structural</note>
    </ligand>
</feature>
<evidence type="ECO:0000256" key="5">
    <source>
        <dbReference type="ARBA" id="ARBA00023136"/>
    </source>
</evidence>
<feature type="transmembrane region" description="Helical" evidence="10">
    <location>
        <begin position="24"/>
        <end position="42"/>
    </location>
</feature>
<keyword evidence="12" id="KW-1185">Reference proteome</keyword>
<comment type="function">
    <text evidence="9 10">Fluoride-specific ion channel. Important for reducing fluoride concentration in the cell, thus reducing its toxicity.</text>
</comment>